<dbReference type="SUPFAM" id="SSF89562">
    <property type="entry name" value="RraA-like"/>
    <property type="match status" value="1"/>
</dbReference>
<feature type="binding site" evidence="9">
    <location>
        <position position="96"/>
    </location>
    <ligand>
        <name>substrate</name>
    </ligand>
</feature>
<dbReference type="Gene3D" id="3.50.30.40">
    <property type="entry name" value="Ribonuclease E inhibitor RraA/RraA-like"/>
    <property type="match status" value="1"/>
</dbReference>
<name>A0A2N5Y3J0_9GAMM</name>
<organism evidence="11 12">
    <name type="scientific">Kineobactrum sediminis</name>
    <dbReference type="NCBI Taxonomy" id="1905677"/>
    <lineage>
        <taxon>Bacteria</taxon>
        <taxon>Pseudomonadati</taxon>
        <taxon>Pseudomonadota</taxon>
        <taxon>Gammaproteobacteria</taxon>
        <taxon>Cellvibrionales</taxon>
        <taxon>Halieaceae</taxon>
        <taxon>Kineobactrum</taxon>
    </lineage>
</organism>
<reference evidence="12" key="1">
    <citation type="submission" date="2017-11" db="EMBL/GenBank/DDBJ databases">
        <title>The draft genome sequence of Chromatocurvus sp. F02.</title>
        <authorList>
            <person name="Du Z.-J."/>
            <person name="Chang Y.-Q."/>
        </authorList>
    </citation>
    <scope>NUCLEOTIDE SEQUENCE [LARGE SCALE GENOMIC DNA]</scope>
    <source>
        <strain evidence="12">F02</strain>
    </source>
</reference>
<evidence type="ECO:0000313" key="12">
    <source>
        <dbReference type="Proteomes" id="UP000234845"/>
    </source>
</evidence>
<evidence type="ECO:0000256" key="4">
    <source>
        <dbReference type="ARBA" id="ARBA00011233"/>
    </source>
</evidence>
<evidence type="ECO:0000256" key="8">
    <source>
        <dbReference type="ARBA" id="ARBA00047973"/>
    </source>
</evidence>
<dbReference type="InterPro" id="IPR036704">
    <property type="entry name" value="RraA/RraA-like_sf"/>
</dbReference>
<dbReference type="EC" id="4.1.3.17" evidence="10"/>
<comment type="cofactor">
    <cofactor evidence="2 10">
        <name>a divalent metal cation</name>
        <dbReference type="ChEBI" id="CHEBI:60240"/>
    </cofactor>
</comment>
<dbReference type="GO" id="GO:0008428">
    <property type="term" value="F:ribonuclease inhibitor activity"/>
    <property type="evidence" value="ECO:0007669"/>
    <property type="project" value="InterPro"/>
</dbReference>
<dbReference type="GO" id="GO:0008948">
    <property type="term" value="F:oxaloacetate decarboxylase activity"/>
    <property type="evidence" value="ECO:0007669"/>
    <property type="project" value="UniProtKB-EC"/>
</dbReference>
<evidence type="ECO:0000256" key="2">
    <source>
        <dbReference type="ARBA" id="ARBA00001968"/>
    </source>
</evidence>
<gene>
    <name evidence="11" type="ORF">CWI75_05865</name>
</gene>
<accession>A0A2N5Y3J0</accession>
<comment type="function">
    <text evidence="7 10">Catalyzes the aldol cleavage of 4-hydroxy-4-methyl-2-oxoglutarate (HMG) into 2 molecules of pyruvate. Also contains a secondary oxaloacetate (OAA) decarboxylase activity due to the common pyruvate enolate transition state formed following C-C bond cleavage in the retro-aldol and decarboxylation reactions.</text>
</comment>
<evidence type="ECO:0000313" key="11">
    <source>
        <dbReference type="EMBL" id="PLW82960.1"/>
    </source>
</evidence>
<dbReference type="GO" id="GO:0047443">
    <property type="term" value="F:4-hydroxy-4-methyl-2-oxoglutarate aldolase activity"/>
    <property type="evidence" value="ECO:0007669"/>
    <property type="project" value="UniProtKB-EC"/>
</dbReference>
<keyword evidence="5 9" id="KW-0479">Metal-binding</keyword>
<keyword evidence="9" id="KW-0460">Magnesium</keyword>
<comment type="caution">
    <text evidence="11">The sequence shown here is derived from an EMBL/GenBank/DDBJ whole genome shotgun (WGS) entry which is preliminary data.</text>
</comment>
<dbReference type="InterPro" id="IPR005493">
    <property type="entry name" value="RraA/RraA-like"/>
</dbReference>
<dbReference type="OrthoDB" id="943692at2"/>
<feature type="binding site" evidence="9">
    <location>
        <begin position="74"/>
        <end position="77"/>
    </location>
    <ligand>
        <name>substrate</name>
    </ligand>
</feature>
<evidence type="ECO:0000256" key="5">
    <source>
        <dbReference type="ARBA" id="ARBA00022723"/>
    </source>
</evidence>
<dbReference type="InterPro" id="IPR010203">
    <property type="entry name" value="RraA"/>
</dbReference>
<comment type="catalytic activity">
    <reaction evidence="1 10">
        <text>4-hydroxy-4-methyl-2-oxoglutarate = 2 pyruvate</text>
        <dbReference type="Rhea" id="RHEA:22748"/>
        <dbReference type="ChEBI" id="CHEBI:15361"/>
        <dbReference type="ChEBI" id="CHEBI:58276"/>
        <dbReference type="EC" id="4.1.3.17"/>
    </reaction>
</comment>
<sequence length="158" mass="16454">MTFATPDLMDAAPNAAVIELQFRNLGAHPRFSGRAVTIKCHEDNSLVKQCVAEPGDGRVIVVDGGGSLRQALLGDMLAAEAADNGWAGLVINGAIRDVDDIAVTALGVQALGVTPRKTDKRGEGQRDIVVHIGGARIAPGDYIYADNNGVVVSAEPLL</sequence>
<dbReference type="NCBIfam" id="NF006875">
    <property type="entry name" value="PRK09372.1"/>
    <property type="match status" value="1"/>
</dbReference>
<comment type="similarity">
    <text evidence="3 10">Belongs to the class II aldolase/RraA-like family.</text>
</comment>
<feature type="binding site" evidence="9">
    <location>
        <position position="97"/>
    </location>
    <ligand>
        <name>Mg(2+)</name>
        <dbReference type="ChEBI" id="CHEBI:18420"/>
    </ligand>
</feature>
<comment type="cofactor">
    <cofactor evidence="9">
        <name>Mg(2+)</name>
        <dbReference type="ChEBI" id="CHEBI:18420"/>
    </cofactor>
</comment>
<comment type="subunit">
    <text evidence="4 10">Homotrimer.</text>
</comment>
<dbReference type="EC" id="4.1.1.112" evidence="10"/>
<dbReference type="EMBL" id="PKLZ01000003">
    <property type="protein sequence ID" value="PLW82960.1"/>
    <property type="molecule type" value="Genomic_DNA"/>
</dbReference>
<evidence type="ECO:0000256" key="10">
    <source>
        <dbReference type="RuleBase" id="RU004338"/>
    </source>
</evidence>
<dbReference type="GO" id="GO:0051252">
    <property type="term" value="P:regulation of RNA metabolic process"/>
    <property type="evidence" value="ECO:0007669"/>
    <property type="project" value="InterPro"/>
</dbReference>
<dbReference type="Proteomes" id="UP000234845">
    <property type="component" value="Unassembled WGS sequence"/>
</dbReference>
<evidence type="ECO:0000256" key="6">
    <source>
        <dbReference type="ARBA" id="ARBA00023239"/>
    </source>
</evidence>
<dbReference type="NCBIfam" id="TIGR01935">
    <property type="entry name" value="NOT-MenG"/>
    <property type="match status" value="1"/>
</dbReference>
<keyword evidence="12" id="KW-1185">Reference proteome</keyword>
<keyword evidence="6 10" id="KW-0456">Lyase</keyword>
<dbReference type="GO" id="GO:0046872">
    <property type="term" value="F:metal ion binding"/>
    <property type="evidence" value="ECO:0007669"/>
    <property type="project" value="UniProtKB-KW"/>
</dbReference>
<dbReference type="PANTHER" id="PTHR33254">
    <property type="entry name" value="4-HYDROXY-4-METHYL-2-OXOGLUTARATE ALDOLASE 3-RELATED"/>
    <property type="match status" value="1"/>
</dbReference>
<dbReference type="PANTHER" id="PTHR33254:SF4">
    <property type="entry name" value="4-HYDROXY-4-METHYL-2-OXOGLUTARATE ALDOLASE 3-RELATED"/>
    <property type="match status" value="1"/>
</dbReference>
<evidence type="ECO:0000256" key="7">
    <source>
        <dbReference type="ARBA" id="ARBA00025046"/>
    </source>
</evidence>
<evidence type="ECO:0000256" key="3">
    <source>
        <dbReference type="ARBA" id="ARBA00008621"/>
    </source>
</evidence>
<evidence type="ECO:0000256" key="1">
    <source>
        <dbReference type="ARBA" id="ARBA00001342"/>
    </source>
</evidence>
<proteinExistence type="inferred from homology"/>
<dbReference type="AlphaFoldDB" id="A0A2N5Y3J0"/>
<evidence type="ECO:0000256" key="9">
    <source>
        <dbReference type="PIRSR" id="PIRSR605493-1"/>
    </source>
</evidence>
<dbReference type="Pfam" id="PF03737">
    <property type="entry name" value="RraA-like"/>
    <property type="match status" value="1"/>
</dbReference>
<comment type="catalytic activity">
    <reaction evidence="8 10">
        <text>oxaloacetate + H(+) = pyruvate + CO2</text>
        <dbReference type="Rhea" id="RHEA:15641"/>
        <dbReference type="ChEBI" id="CHEBI:15361"/>
        <dbReference type="ChEBI" id="CHEBI:15378"/>
        <dbReference type="ChEBI" id="CHEBI:16452"/>
        <dbReference type="ChEBI" id="CHEBI:16526"/>
        <dbReference type="EC" id="4.1.1.112"/>
    </reaction>
</comment>
<protein>
    <recommendedName>
        <fullName evidence="10">4-hydroxy-4-methyl-2-oxoglutarate aldolase</fullName>
        <shortName evidence="10">HMG aldolase</shortName>
        <ecNumber evidence="10">4.1.1.112</ecNumber>
        <ecNumber evidence="10">4.1.3.17</ecNumber>
    </recommendedName>
    <alternativeName>
        <fullName evidence="10">Oxaloacetate decarboxylase</fullName>
    </alternativeName>
</protein>
<dbReference type="RefSeq" id="WP_101520560.1">
    <property type="nucleotide sequence ID" value="NZ_PKLZ01000003.1"/>
</dbReference>
<dbReference type="CDD" id="cd16841">
    <property type="entry name" value="RraA_family"/>
    <property type="match status" value="1"/>
</dbReference>